<gene>
    <name evidence="1" type="ORF">IAD51_05470</name>
</gene>
<dbReference type="AlphaFoldDB" id="A0A9D1HSS0"/>
<reference evidence="1" key="1">
    <citation type="submission" date="2020-10" db="EMBL/GenBank/DDBJ databases">
        <authorList>
            <person name="Gilroy R."/>
        </authorList>
    </citation>
    <scope>NUCLEOTIDE SEQUENCE</scope>
    <source>
        <strain evidence="1">1063</strain>
    </source>
</reference>
<proteinExistence type="predicted"/>
<evidence type="ECO:0000313" key="1">
    <source>
        <dbReference type="EMBL" id="HIU21659.1"/>
    </source>
</evidence>
<protein>
    <submittedName>
        <fullName evidence="1">Uncharacterized protein</fullName>
    </submittedName>
</protein>
<organism evidence="1 2">
    <name type="scientific">Candidatus Limadaptatus stercorigallinarum</name>
    <dbReference type="NCBI Taxonomy" id="2840845"/>
    <lineage>
        <taxon>Bacteria</taxon>
        <taxon>Bacillati</taxon>
        <taxon>Bacillota</taxon>
        <taxon>Clostridia</taxon>
        <taxon>Eubacteriales</taxon>
        <taxon>Candidatus Limadaptatus</taxon>
    </lineage>
</organism>
<dbReference type="Pfam" id="PF19524">
    <property type="entry name" value="DUF6054"/>
    <property type="match status" value="1"/>
</dbReference>
<accession>A0A9D1HSS0</accession>
<dbReference type="EMBL" id="DVMN01000097">
    <property type="protein sequence ID" value="HIU21659.1"/>
    <property type="molecule type" value="Genomic_DNA"/>
</dbReference>
<reference evidence="1" key="2">
    <citation type="journal article" date="2021" name="PeerJ">
        <title>Extensive microbial diversity within the chicken gut microbiome revealed by metagenomics and culture.</title>
        <authorList>
            <person name="Gilroy R."/>
            <person name="Ravi A."/>
            <person name="Getino M."/>
            <person name="Pursley I."/>
            <person name="Horton D.L."/>
            <person name="Alikhan N.F."/>
            <person name="Baker D."/>
            <person name="Gharbi K."/>
            <person name="Hall N."/>
            <person name="Watson M."/>
            <person name="Adriaenssens E.M."/>
            <person name="Foster-Nyarko E."/>
            <person name="Jarju S."/>
            <person name="Secka A."/>
            <person name="Antonio M."/>
            <person name="Oren A."/>
            <person name="Chaudhuri R.R."/>
            <person name="La Ragione R."/>
            <person name="Hildebrand F."/>
            <person name="Pallen M.J."/>
        </authorList>
    </citation>
    <scope>NUCLEOTIDE SEQUENCE</scope>
    <source>
        <strain evidence="1">1063</strain>
    </source>
</reference>
<dbReference type="Proteomes" id="UP000824088">
    <property type="component" value="Unassembled WGS sequence"/>
</dbReference>
<sequence>MSLIKATANCDFDLLLDCLRREFPNYGGISVTEESRCDMTDGNARCCVTVFERYSYTGGNRVSLAVTLFTGGDKVRISAVTSGGSQAVFFKLNIFGE</sequence>
<name>A0A9D1HSS0_9FIRM</name>
<dbReference type="InterPro" id="IPR046117">
    <property type="entry name" value="DUF6054"/>
</dbReference>
<comment type="caution">
    <text evidence="1">The sequence shown here is derived from an EMBL/GenBank/DDBJ whole genome shotgun (WGS) entry which is preliminary data.</text>
</comment>
<evidence type="ECO:0000313" key="2">
    <source>
        <dbReference type="Proteomes" id="UP000824088"/>
    </source>
</evidence>
<feature type="non-terminal residue" evidence="1">
    <location>
        <position position="97"/>
    </location>
</feature>